<keyword evidence="7" id="KW-1185">Reference proteome</keyword>
<proteinExistence type="predicted"/>
<comment type="subcellular location">
    <subcellularLocation>
        <location evidence="1">Endomembrane system</location>
        <topology evidence="1">Multi-pass membrane protein</topology>
    </subcellularLocation>
</comment>
<dbReference type="AlphaFoldDB" id="A0AAE3N3M9"/>
<dbReference type="Pfam" id="PF06803">
    <property type="entry name" value="DUF1232"/>
    <property type="match status" value="1"/>
</dbReference>
<dbReference type="GO" id="GO:0012505">
    <property type="term" value="C:endomembrane system"/>
    <property type="evidence" value="ECO:0007669"/>
    <property type="project" value="UniProtKB-SubCell"/>
</dbReference>
<evidence type="ECO:0000313" key="7">
    <source>
        <dbReference type="Proteomes" id="UP001212602"/>
    </source>
</evidence>
<evidence type="ECO:0000256" key="3">
    <source>
        <dbReference type="ARBA" id="ARBA00022989"/>
    </source>
</evidence>
<name>A0AAE3N3M9_9BURK</name>
<dbReference type="EMBL" id="JAQIPB010000001">
    <property type="protein sequence ID" value="MDA7415185.1"/>
    <property type="molecule type" value="Genomic_DNA"/>
</dbReference>
<protein>
    <submittedName>
        <fullName evidence="6">DUF1232 domain-containing protein</fullName>
    </submittedName>
</protein>
<evidence type="ECO:0000256" key="4">
    <source>
        <dbReference type="ARBA" id="ARBA00023136"/>
    </source>
</evidence>
<dbReference type="InterPro" id="IPR010652">
    <property type="entry name" value="DUF1232"/>
</dbReference>
<evidence type="ECO:0000313" key="6">
    <source>
        <dbReference type="EMBL" id="MDA7415185.1"/>
    </source>
</evidence>
<keyword evidence="3" id="KW-1133">Transmembrane helix</keyword>
<accession>A0AAE3N3M9</accession>
<dbReference type="Proteomes" id="UP001212602">
    <property type="component" value="Unassembled WGS sequence"/>
</dbReference>
<reference evidence="6" key="1">
    <citation type="submission" date="2023-01" db="EMBL/GenBank/DDBJ databases">
        <title>Xenophilus mangrovi sp. nov., isolated from soil of Mangrove nature reserve.</title>
        <authorList>
            <person name="Xu S."/>
            <person name="Liu Z."/>
            <person name="Xu Y."/>
        </authorList>
    </citation>
    <scope>NUCLEOTIDE SEQUENCE</scope>
    <source>
        <strain evidence="6">YW8</strain>
    </source>
</reference>
<feature type="domain" description="DUF1232" evidence="5">
    <location>
        <begin position="31"/>
        <end position="66"/>
    </location>
</feature>
<sequence>MWKLGRVWFALRKELALAWALLRDSRSPWSARLAVLAAAVYLLSPVDFVSDLLPVLGWIDDGVVAVLLLKLATRLLPPELATALRAKVGQRQPAAR</sequence>
<dbReference type="RefSeq" id="WP_271426447.1">
    <property type="nucleotide sequence ID" value="NZ_JAQIPB010000001.1"/>
</dbReference>
<evidence type="ECO:0000256" key="1">
    <source>
        <dbReference type="ARBA" id="ARBA00004127"/>
    </source>
</evidence>
<evidence type="ECO:0000256" key="2">
    <source>
        <dbReference type="ARBA" id="ARBA00022692"/>
    </source>
</evidence>
<evidence type="ECO:0000259" key="5">
    <source>
        <dbReference type="Pfam" id="PF06803"/>
    </source>
</evidence>
<gene>
    <name evidence="6" type="ORF">PGB34_02300</name>
</gene>
<keyword evidence="4" id="KW-0472">Membrane</keyword>
<keyword evidence="2" id="KW-0812">Transmembrane</keyword>
<comment type="caution">
    <text evidence="6">The sequence shown here is derived from an EMBL/GenBank/DDBJ whole genome shotgun (WGS) entry which is preliminary data.</text>
</comment>
<organism evidence="6 7">
    <name type="scientific">Xenophilus arseniciresistens</name>
    <dbReference type="NCBI Taxonomy" id="1283306"/>
    <lineage>
        <taxon>Bacteria</taxon>
        <taxon>Pseudomonadati</taxon>
        <taxon>Pseudomonadota</taxon>
        <taxon>Betaproteobacteria</taxon>
        <taxon>Burkholderiales</taxon>
        <taxon>Comamonadaceae</taxon>
        <taxon>Xenophilus</taxon>
    </lineage>
</organism>